<dbReference type="AlphaFoldDB" id="A0A0M0L6S9"/>
<dbReference type="PROSITE" id="PS50293">
    <property type="entry name" value="TPR_REGION"/>
    <property type="match status" value="1"/>
</dbReference>
<reference evidence="6" key="1">
    <citation type="submission" date="2015-08" db="EMBL/GenBank/DDBJ databases">
        <title>Fjat-14210 dsm16467.</title>
        <authorList>
            <person name="Liu B."/>
            <person name="Wang J."/>
            <person name="Zhu Y."/>
            <person name="Liu G."/>
            <person name="Chen Q."/>
            <person name="Chen Z."/>
            <person name="Lan J."/>
            <person name="Che J."/>
            <person name="Ge C."/>
            <person name="Shi H."/>
            <person name="Pan Z."/>
            <person name="Liu X."/>
        </authorList>
    </citation>
    <scope>NUCLEOTIDE SEQUENCE [LARGE SCALE GENOMIC DNA]</scope>
    <source>
        <strain evidence="6">DSM 16467</strain>
    </source>
</reference>
<dbReference type="GO" id="GO:0003677">
    <property type="term" value="F:DNA binding"/>
    <property type="evidence" value="ECO:0007669"/>
    <property type="project" value="InterPro"/>
</dbReference>
<dbReference type="PROSITE" id="PS50005">
    <property type="entry name" value="TPR"/>
    <property type="match status" value="1"/>
</dbReference>
<keyword evidence="1" id="KW-0677">Repeat</keyword>
<protein>
    <recommendedName>
        <fullName evidence="4">HTH cro/C1-type domain-containing protein</fullName>
    </recommendedName>
</protein>
<dbReference type="SUPFAM" id="SSF48452">
    <property type="entry name" value="TPR-like"/>
    <property type="match status" value="1"/>
</dbReference>
<dbReference type="PANTHER" id="PTHR44858:SF1">
    <property type="entry name" value="UDP-N-ACETYLGLUCOSAMINE--PEPTIDE N-ACETYLGLUCOSAMINYLTRANSFERASE SPINDLY-RELATED"/>
    <property type="match status" value="1"/>
</dbReference>
<dbReference type="SUPFAM" id="SSF47413">
    <property type="entry name" value="lambda repressor-like DNA-binding domains"/>
    <property type="match status" value="1"/>
</dbReference>
<gene>
    <name evidence="5" type="ORF">AMD01_07590</name>
</gene>
<evidence type="ECO:0000256" key="3">
    <source>
        <dbReference type="PROSITE-ProRule" id="PRU00339"/>
    </source>
</evidence>
<dbReference type="PATRIC" id="fig|284581.3.peg.3567"/>
<feature type="domain" description="HTH cro/C1-type" evidence="4">
    <location>
        <begin position="18"/>
        <end position="71"/>
    </location>
</feature>
<dbReference type="Gene3D" id="1.25.40.1000">
    <property type="match status" value="1"/>
</dbReference>
<dbReference type="InterPro" id="IPR001387">
    <property type="entry name" value="Cro/C1-type_HTH"/>
</dbReference>
<accession>A0A0M0L6S9</accession>
<dbReference type="PANTHER" id="PTHR44858">
    <property type="entry name" value="TETRATRICOPEPTIDE REPEAT PROTEIN 6"/>
    <property type="match status" value="1"/>
</dbReference>
<dbReference type="InterPro" id="IPR011990">
    <property type="entry name" value="TPR-like_helical_dom_sf"/>
</dbReference>
<evidence type="ECO:0000256" key="1">
    <source>
        <dbReference type="ARBA" id="ARBA00022737"/>
    </source>
</evidence>
<dbReference type="CDD" id="cd00093">
    <property type="entry name" value="HTH_XRE"/>
    <property type="match status" value="1"/>
</dbReference>
<dbReference type="Pfam" id="PF13424">
    <property type="entry name" value="TPR_12"/>
    <property type="match status" value="1"/>
</dbReference>
<feature type="repeat" description="TPR" evidence="3">
    <location>
        <begin position="275"/>
        <end position="308"/>
    </location>
</feature>
<keyword evidence="2 3" id="KW-0802">TPR repeat</keyword>
<comment type="caution">
    <text evidence="5">The sequence shown here is derived from an EMBL/GenBank/DDBJ whole genome shotgun (WGS) entry which is preliminary data.</text>
</comment>
<name>A0A0M0L6S9_9BACI</name>
<dbReference type="SMART" id="SM00028">
    <property type="entry name" value="TPR"/>
    <property type="match status" value="5"/>
</dbReference>
<sequence>MIMHLLEDNISINLGTLIAATRQERGLTQDELAKGICSIPYLSKLENDKIEPNQEIVSLLLQRLGFSVDQLIQEQQQLNVDILKWYQAILERDDANIEAYHDQLTKSTKNIQNISLIHNFKLAKLRYFLYKQDAIAAKELIKYFTKLKSKLTLSQSLYFYCFYGIYYCIINQHEKGIESFKEAEKISQRLRYEEPELIYFLALTYSHLYNSSVAIVYGFRALDLLNNSSQFLRSIDCQLIIATNLYRIGQYEQADQYLQNTLKIAHSLKLDHVRTIAYHNLGNLYVKRGELEKALGYYQESLSINDPKADSSFYTTYCIGEIYIELGQIEKAKDLIGHAMNKLSLLNPKSSLLLKLELLKLEILGNDQQIEQFLEHRSLPLFREKSDWRYLIDCYEKLAKINAKNFLYKKSSHYFQLANDTRKKIMY</sequence>
<dbReference type="Gene3D" id="1.10.260.40">
    <property type="entry name" value="lambda repressor-like DNA-binding domains"/>
    <property type="match status" value="1"/>
</dbReference>
<dbReference type="InterPro" id="IPR019734">
    <property type="entry name" value="TPR_rpt"/>
</dbReference>
<evidence type="ECO:0000256" key="2">
    <source>
        <dbReference type="ARBA" id="ARBA00022803"/>
    </source>
</evidence>
<proteinExistence type="predicted"/>
<evidence type="ECO:0000313" key="6">
    <source>
        <dbReference type="Proteomes" id="UP000037558"/>
    </source>
</evidence>
<dbReference type="InterPro" id="IPR010982">
    <property type="entry name" value="Lambda_DNA-bd_dom_sf"/>
</dbReference>
<dbReference type="Pfam" id="PF01381">
    <property type="entry name" value="HTH_3"/>
    <property type="match status" value="1"/>
</dbReference>
<dbReference type="EMBL" id="LILC01000011">
    <property type="protein sequence ID" value="KOO46781.1"/>
    <property type="molecule type" value="Genomic_DNA"/>
</dbReference>
<dbReference type="InterPro" id="IPR050498">
    <property type="entry name" value="Ycf3"/>
</dbReference>
<keyword evidence="6" id="KW-1185">Reference proteome</keyword>
<evidence type="ECO:0000313" key="5">
    <source>
        <dbReference type="EMBL" id="KOO46781.1"/>
    </source>
</evidence>
<dbReference type="Proteomes" id="UP000037558">
    <property type="component" value="Unassembled WGS sequence"/>
</dbReference>
<dbReference type="STRING" id="284581.AMD01_07590"/>
<evidence type="ECO:0000259" key="4">
    <source>
        <dbReference type="PROSITE" id="PS50943"/>
    </source>
</evidence>
<dbReference type="Gene3D" id="1.25.40.10">
    <property type="entry name" value="Tetratricopeptide repeat domain"/>
    <property type="match status" value="1"/>
</dbReference>
<organism evidence="5 6">
    <name type="scientific">Priestia koreensis</name>
    <dbReference type="NCBI Taxonomy" id="284581"/>
    <lineage>
        <taxon>Bacteria</taxon>
        <taxon>Bacillati</taxon>
        <taxon>Bacillota</taxon>
        <taxon>Bacilli</taxon>
        <taxon>Bacillales</taxon>
        <taxon>Bacillaceae</taxon>
        <taxon>Priestia</taxon>
    </lineage>
</organism>
<dbReference type="SMART" id="SM00530">
    <property type="entry name" value="HTH_XRE"/>
    <property type="match status" value="1"/>
</dbReference>
<dbReference type="PROSITE" id="PS50943">
    <property type="entry name" value="HTH_CROC1"/>
    <property type="match status" value="1"/>
</dbReference>